<comment type="caution">
    <text evidence="4">The sequence shown here is derived from an EMBL/GenBank/DDBJ whole genome shotgun (WGS) entry which is preliminary data.</text>
</comment>
<dbReference type="SUPFAM" id="SSF52540">
    <property type="entry name" value="P-loop containing nucleoside triphosphate hydrolases"/>
    <property type="match status" value="1"/>
</dbReference>
<dbReference type="InterPro" id="IPR000863">
    <property type="entry name" value="Sulfotransferase_dom"/>
</dbReference>
<name>A0AAQ4DTQ1_AMBAM</name>
<keyword evidence="2" id="KW-0808">Transferase</keyword>
<accession>A0AAQ4DTQ1</accession>
<dbReference type="AlphaFoldDB" id="A0AAQ4DTQ1"/>
<evidence type="ECO:0000259" key="3">
    <source>
        <dbReference type="Pfam" id="PF00685"/>
    </source>
</evidence>
<dbReference type="GO" id="GO:0008146">
    <property type="term" value="F:sulfotransferase activity"/>
    <property type="evidence" value="ECO:0007669"/>
    <property type="project" value="InterPro"/>
</dbReference>
<dbReference type="Gene3D" id="3.40.50.300">
    <property type="entry name" value="P-loop containing nucleotide triphosphate hydrolases"/>
    <property type="match status" value="1"/>
</dbReference>
<evidence type="ECO:0000313" key="5">
    <source>
        <dbReference type="Proteomes" id="UP001321473"/>
    </source>
</evidence>
<dbReference type="EMBL" id="JARKHS020026962">
    <property type="protein sequence ID" value="KAK8765841.1"/>
    <property type="molecule type" value="Genomic_DNA"/>
</dbReference>
<keyword evidence="5" id="KW-1185">Reference proteome</keyword>
<dbReference type="Pfam" id="PF00685">
    <property type="entry name" value="Sulfotransfer_1"/>
    <property type="match status" value="1"/>
</dbReference>
<evidence type="ECO:0000256" key="2">
    <source>
        <dbReference type="ARBA" id="ARBA00022679"/>
    </source>
</evidence>
<dbReference type="PANTHER" id="PTHR11783">
    <property type="entry name" value="SULFOTRANSFERASE SULT"/>
    <property type="match status" value="1"/>
</dbReference>
<proteinExistence type="inferred from homology"/>
<evidence type="ECO:0000313" key="4">
    <source>
        <dbReference type="EMBL" id="KAK8765841.1"/>
    </source>
</evidence>
<dbReference type="InterPro" id="IPR027417">
    <property type="entry name" value="P-loop_NTPase"/>
</dbReference>
<gene>
    <name evidence="4" type="ORF">V5799_007374</name>
</gene>
<sequence length="315" mass="36449">MEVRPLRGPLNRVIDGVMLNRYISVEHFRSALRYKPSPTDTFLVTFPKSGTIWLQQIGYLIYHDGVPATNGLEFYRSSPFIEMFGAEDVEKMVRPGLIKSHLNYGLIPKSPRAKYVWVCRNPKDICVSFFYHTKALTGYNFNDGKFEDYFEIFLQGANDYGDYFDYILFWYAHRNDPNVLLMHYEDVKADTKSQVLKLAAFLGEEYHRRLLKEPELLNRVLRRSSINYMKDKTASMVKAFTAKPLGSDENSCPGIRDYVQNLLKYPTSTSAMGKGLLGDWKNHFTGDMNARIEKKIYDKLSGTEFIDLWKSCGIL</sequence>
<evidence type="ECO:0000256" key="1">
    <source>
        <dbReference type="ARBA" id="ARBA00005771"/>
    </source>
</evidence>
<comment type="similarity">
    <text evidence="1">Belongs to the sulfotransferase 1 family.</text>
</comment>
<dbReference type="Proteomes" id="UP001321473">
    <property type="component" value="Unassembled WGS sequence"/>
</dbReference>
<feature type="domain" description="Sulfotransferase" evidence="3">
    <location>
        <begin position="38"/>
        <end position="303"/>
    </location>
</feature>
<organism evidence="4 5">
    <name type="scientific">Amblyomma americanum</name>
    <name type="common">Lone star tick</name>
    <dbReference type="NCBI Taxonomy" id="6943"/>
    <lineage>
        <taxon>Eukaryota</taxon>
        <taxon>Metazoa</taxon>
        <taxon>Ecdysozoa</taxon>
        <taxon>Arthropoda</taxon>
        <taxon>Chelicerata</taxon>
        <taxon>Arachnida</taxon>
        <taxon>Acari</taxon>
        <taxon>Parasitiformes</taxon>
        <taxon>Ixodida</taxon>
        <taxon>Ixodoidea</taxon>
        <taxon>Ixodidae</taxon>
        <taxon>Amblyomminae</taxon>
        <taxon>Amblyomma</taxon>
    </lineage>
</organism>
<reference evidence="4 5" key="1">
    <citation type="journal article" date="2023" name="Arcadia Sci">
        <title>De novo assembly of a long-read Amblyomma americanum tick genome.</title>
        <authorList>
            <person name="Chou S."/>
            <person name="Poskanzer K.E."/>
            <person name="Rollins M."/>
            <person name="Thuy-Boun P.S."/>
        </authorList>
    </citation>
    <scope>NUCLEOTIDE SEQUENCE [LARGE SCALE GENOMIC DNA]</scope>
    <source>
        <strain evidence="4">F_SG_1</strain>
        <tissue evidence="4">Salivary glands</tissue>
    </source>
</reference>
<protein>
    <recommendedName>
        <fullName evidence="3">Sulfotransferase domain-containing protein</fullName>
    </recommendedName>
</protein>